<evidence type="ECO:0000256" key="7">
    <source>
        <dbReference type="ARBA" id="ARBA00023198"/>
    </source>
</evidence>
<dbReference type="InterPro" id="IPR036048">
    <property type="entry name" value="Interleukin_8-like_sf"/>
</dbReference>
<evidence type="ECO:0000259" key="11">
    <source>
        <dbReference type="SMART" id="SM00199"/>
    </source>
</evidence>
<dbReference type="GO" id="GO:0030335">
    <property type="term" value="P:positive regulation of cell migration"/>
    <property type="evidence" value="ECO:0007669"/>
    <property type="project" value="TreeGrafter"/>
</dbReference>
<evidence type="ECO:0000256" key="10">
    <source>
        <dbReference type="SAM" id="SignalP"/>
    </source>
</evidence>
<dbReference type="GO" id="GO:0048245">
    <property type="term" value="P:eosinophil chemotaxis"/>
    <property type="evidence" value="ECO:0007669"/>
    <property type="project" value="TreeGrafter"/>
</dbReference>
<feature type="domain" description="Chemokine interleukin-8-like" evidence="11">
    <location>
        <begin position="35"/>
        <end position="95"/>
    </location>
</feature>
<evidence type="ECO:0000313" key="12">
    <source>
        <dbReference type="Ensembl" id="ENSTGEP00000000129.1"/>
    </source>
</evidence>
<keyword evidence="9" id="KW-1133">Transmembrane helix</keyword>
<feature type="chain" id="PRO_5034903745" evidence="10">
    <location>
        <begin position="25"/>
        <end position="408"/>
    </location>
</feature>
<keyword evidence="4" id="KW-0964">Secreted</keyword>
<keyword evidence="6" id="KW-1015">Disulfide bond</keyword>
<evidence type="ECO:0000256" key="4">
    <source>
        <dbReference type="ARBA" id="ARBA00022525"/>
    </source>
</evidence>
<reference evidence="12" key="1">
    <citation type="submission" date="2018-05" db="EMBL/GenBank/DDBJ databases">
        <title>Whole genome of Theropithecus gelada.</title>
        <authorList>
            <person name="Chiou K.L."/>
            <person name="Snyder-Mackler N."/>
        </authorList>
    </citation>
    <scope>NUCLEOTIDE SEQUENCE [LARGE SCALE GENOMIC DNA]</scope>
</reference>
<name>A0A8D2E4W7_THEGE</name>
<dbReference type="GeneID" id="112614521"/>
<dbReference type="FunFam" id="2.40.50.40:FF:000012">
    <property type="entry name" value="C-C motif chemokine"/>
    <property type="match status" value="1"/>
</dbReference>
<dbReference type="SUPFAM" id="SSF54117">
    <property type="entry name" value="Interleukin 8-like chemokines"/>
    <property type="match status" value="1"/>
</dbReference>
<keyword evidence="9" id="KW-0472">Membrane</keyword>
<dbReference type="AlphaFoldDB" id="A0A8D2E4W7"/>
<dbReference type="KEGG" id="tge:112614521"/>
<dbReference type="GO" id="GO:0008009">
    <property type="term" value="F:chemokine activity"/>
    <property type="evidence" value="ECO:0007669"/>
    <property type="project" value="InterPro"/>
</dbReference>
<dbReference type="InterPro" id="IPR034127">
    <property type="entry name" value="Chemokine_CX3C"/>
</dbReference>
<evidence type="ECO:0000256" key="9">
    <source>
        <dbReference type="SAM" id="Phobius"/>
    </source>
</evidence>
<dbReference type="GO" id="GO:0070098">
    <property type="term" value="P:chemokine-mediated signaling pathway"/>
    <property type="evidence" value="ECO:0007669"/>
    <property type="project" value="TreeGrafter"/>
</dbReference>
<keyword evidence="2" id="KW-0145">Chemotaxis</keyword>
<dbReference type="CDD" id="cd00274">
    <property type="entry name" value="Chemokine_CX3C"/>
    <property type="match status" value="1"/>
</dbReference>
<keyword evidence="7" id="KW-0395">Inflammatory response</keyword>
<accession>A0A8D2E4W7</accession>
<dbReference type="GO" id="GO:0006954">
    <property type="term" value="P:inflammatory response"/>
    <property type="evidence" value="ECO:0007669"/>
    <property type="project" value="UniProtKB-KW"/>
</dbReference>
<dbReference type="GO" id="GO:0048020">
    <property type="term" value="F:CCR chemokine receptor binding"/>
    <property type="evidence" value="ECO:0007669"/>
    <property type="project" value="TreeGrafter"/>
</dbReference>
<reference evidence="12" key="2">
    <citation type="submission" date="2025-08" db="UniProtKB">
        <authorList>
            <consortium name="Ensembl"/>
        </authorList>
    </citation>
    <scope>IDENTIFICATION</scope>
</reference>
<evidence type="ECO:0000256" key="6">
    <source>
        <dbReference type="ARBA" id="ARBA00023157"/>
    </source>
</evidence>
<dbReference type="RefSeq" id="XP_025226912.1">
    <property type="nucleotide sequence ID" value="XM_025371127.1"/>
</dbReference>
<comment type="subcellular location">
    <subcellularLocation>
        <location evidence="1">Secreted</location>
    </subcellularLocation>
</comment>
<keyword evidence="5 10" id="KW-0732">Signal</keyword>
<dbReference type="PRINTS" id="PR01721">
    <property type="entry name" value="FRACTALKINE"/>
</dbReference>
<feature type="signal peptide" evidence="10">
    <location>
        <begin position="1"/>
        <end position="24"/>
    </location>
</feature>
<feature type="transmembrane region" description="Helical" evidence="9">
    <location>
        <begin position="353"/>
        <end position="373"/>
    </location>
</feature>
<dbReference type="GO" id="GO:0005615">
    <property type="term" value="C:extracellular space"/>
    <property type="evidence" value="ECO:0007669"/>
    <property type="project" value="UniProtKB-KW"/>
</dbReference>
<proteinExistence type="predicted"/>
<dbReference type="PANTHER" id="PTHR12015:SF92">
    <property type="entry name" value="FRACTALKINE"/>
    <property type="match status" value="1"/>
</dbReference>
<protein>
    <submittedName>
        <fullName evidence="12">C-X3-C motif chemokine ligand 1</fullName>
    </submittedName>
</protein>
<evidence type="ECO:0000256" key="2">
    <source>
        <dbReference type="ARBA" id="ARBA00022500"/>
    </source>
</evidence>
<keyword evidence="9" id="KW-0812">Transmembrane</keyword>
<dbReference type="Pfam" id="PF00048">
    <property type="entry name" value="IL8"/>
    <property type="match status" value="1"/>
</dbReference>
<dbReference type="GO" id="GO:0061844">
    <property type="term" value="P:antimicrobial humoral immune response mediated by antimicrobial peptide"/>
    <property type="evidence" value="ECO:0007669"/>
    <property type="project" value="TreeGrafter"/>
</dbReference>
<feature type="compositionally biased region" description="Low complexity" evidence="8">
    <location>
        <begin position="225"/>
        <end position="247"/>
    </location>
</feature>
<dbReference type="InterPro" id="IPR001811">
    <property type="entry name" value="Chemokine_IL8-like_dom"/>
</dbReference>
<evidence type="ECO:0000256" key="1">
    <source>
        <dbReference type="ARBA" id="ARBA00004613"/>
    </source>
</evidence>
<feature type="region of interest" description="Disordered" evidence="8">
    <location>
        <begin position="126"/>
        <end position="276"/>
    </location>
</feature>
<gene>
    <name evidence="12" type="primary">CX3CL1</name>
</gene>
<dbReference type="Proteomes" id="UP000694411">
    <property type="component" value="Chromosome 20"/>
</dbReference>
<dbReference type="Ensembl" id="ENSTGET00000000192.1">
    <property type="protein sequence ID" value="ENSTGEP00000000129.1"/>
    <property type="gene ID" value="ENSTGEG00000000160.1"/>
</dbReference>
<sequence length="408" mass="43106">MAPISLSWLLHLATLCHLTVLLAGTSLDSGQHHGVTKCNITCSKMTSKIPVALLIHYQQNQESCGKRAIVLETRQHRLFCADPKEQWVKDAMQHLDRQAAALTRTGGTFEKQIGLVKPRTTLAARGMEESAVPDPEATGESSSLKPTTSSREAQTALGTSPEQSTGVTGSSGTGLPPTPKAQDGGPVGTELFRVPPVSTAAAWQSSAPHQPGPGLWAEGKTSEAPSTQDPSTQASSTQASTTSSPAPEENTPSEGQPVWGQGQSPRPENSLEREEMGPVPAHTDAFQDWGPGSMAHVSVVPVSSEGTPSREPVVSGSWTPKAEEPIHATMDPQRLGVLITPVPDAQAATRRQAVGLLAFLGLLFCLGVAMFAYQSLQGCPRKMAGEMVEGLRYIPRSCGSNSYVLVPV</sequence>
<dbReference type="SMART" id="SM00199">
    <property type="entry name" value="SCY"/>
    <property type="match status" value="1"/>
</dbReference>
<organism evidence="12 13">
    <name type="scientific">Theropithecus gelada</name>
    <name type="common">Gelada baboon</name>
    <dbReference type="NCBI Taxonomy" id="9565"/>
    <lineage>
        <taxon>Eukaryota</taxon>
        <taxon>Metazoa</taxon>
        <taxon>Chordata</taxon>
        <taxon>Craniata</taxon>
        <taxon>Vertebrata</taxon>
        <taxon>Euteleostomi</taxon>
        <taxon>Mammalia</taxon>
        <taxon>Eutheria</taxon>
        <taxon>Euarchontoglires</taxon>
        <taxon>Primates</taxon>
        <taxon>Haplorrhini</taxon>
        <taxon>Catarrhini</taxon>
        <taxon>Cercopithecidae</taxon>
        <taxon>Cercopithecinae</taxon>
        <taxon>Theropithecus</taxon>
    </lineage>
</organism>
<reference evidence="12" key="3">
    <citation type="submission" date="2025-09" db="UniProtKB">
        <authorList>
            <consortium name="Ensembl"/>
        </authorList>
    </citation>
    <scope>IDENTIFICATION</scope>
</reference>
<dbReference type="PANTHER" id="PTHR12015">
    <property type="entry name" value="SMALL INDUCIBLE CYTOKINE A"/>
    <property type="match status" value="1"/>
</dbReference>
<dbReference type="Gene3D" id="2.40.50.40">
    <property type="match status" value="1"/>
</dbReference>
<evidence type="ECO:0000256" key="3">
    <source>
        <dbReference type="ARBA" id="ARBA00022514"/>
    </source>
</evidence>
<evidence type="ECO:0000313" key="13">
    <source>
        <dbReference type="Proteomes" id="UP000694411"/>
    </source>
</evidence>
<dbReference type="InterPro" id="IPR039809">
    <property type="entry name" value="Chemokine_b/g/d"/>
</dbReference>
<evidence type="ECO:0000256" key="5">
    <source>
        <dbReference type="ARBA" id="ARBA00022729"/>
    </source>
</evidence>
<keyword evidence="13" id="KW-1185">Reference proteome</keyword>
<keyword evidence="3" id="KW-0202">Cytokine</keyword>
<evidence type="ECO:0000256" key="8">
    <source>
        <dbReference type="SAM" id="MobiDB-lite"/>
    </source>
</evidence>
<feature type="compositionally biased region" description="Polar residues" evidence="8">
    <location>
        <begin position="139"/>
        <end position="163"/>
    </location>
</feature>
<feature type="compositionally biased region" description="Low complexity" evidence="8">
    <location>
        <begin position="164"/>
        <end position="175"/>
    </location>
</feature>
<dbReference type="CTD" id="6376"/>